<protein>
    <submittedName>
        <fullName evidence="2">Transcriptional regulator</fullName>
    </submittedName>
</protein>
<dbReference type="Proteomes" id="UP000232145">
    <property type="component" value="Unassembled WGS sequence"/>
</dbReference>
<dbReference type="AlphaFoldDB" id="A0A2N0ALE3"/>
<sequence length="330" mass="39535">MTSFEDFPMIEVKKMNETEVRLFALLFNLLREPKGISFQKFRNIMPRFYKNEDIESDRKKLYRDLNQLKSLGFNIKVAQFGYQSEDYFPYYLEKESIDRTLKFTKEELEYLSQVLFATEPSTEGISLSQKLFSHHLDLIPKFAKQPKVNSETEETFDSSHTEKILQAIKDKRALTIQYGFEEKERTIEPYRLVRKNTTDFYLLAYDRGKKSLRRFILPKITVKKESKEEFQSNLKITKEDLNFHPLLLSKHPESEITIQIHPEYEDRWKLFLEGSNFEKVNNEYRVRTTNQNALFQFFVLSPEALVATSEVWKETFQSYTNQWEKLYQFV</sequence>
<evidence type="ECO:0000259" key="1">
    <source>
        <dbReference type="Pfam" id="PF13280"/>
    </source>
</evidence>
<dbReference type="InterPro" id="IPR026881">
    <property type="entry name" value="WYL_dom"/>
</dbReference>
<organism evidence="2 3">
    <name type="scientific">Leptospira harrisiae</name>
    <dbReference type="NCBI Taxonomy" id="2023189"/>
    <lineage>
        <taxon>Bacteria</taxon>
        <taxon>Pseudomonadati</taxon>
        <taxon>Spirochaetota</taxon>
        <taxon>Spirochaetia</taxon>
        <taxon>Leptospirales</taxon>
        <taxon>Leptospiraceae</taxon>
        <taxon>Leptospira</taxon>
    </lineage>
</organism>
<evidence type="ECO:0000313" key="2">
    <source>
        <dbReference type="EMBL" id="PJZ85100.1"/>
    </source>
</evidence>
<evidence type="ECO:0000313" key="3">
    <source>
        <dbReference type="Proteomes" id="UP000232145"/>
    </source>
</evidence>
<dbReference type="PANTHER" id="PTHR34580">
    <property type="match status" value="1"/>
</dbReference>
<accession>A0A2N0ALE3</accession>
<feature type="domain" description="WYL" evidence="1">
    <location>
        <begin position="161"/>
        <end position="220"/>
    </location>
</feature>
<reference evidence="2 3" key="1">
    <citation type="submission" date="2017-07" db="EMBL/GenBank/DDBJ databases">
        <title>Leptospira spp. isolated from tropical soils.</title>
        <authorList>
            <person name="Thibeaux R."/>
            <person name="Iraola G."/>
            <person name="Ferres I."/>
            <person name="Bierque E."/>
            <person name="Girault D."/>
            <person name="Soupe-Gilbert M.-E."/>
            <person name="Picardeau M."/>
            <person name="Goarant C."/>
        </authorList>
    </citation>
    <scope>NUCLEOTIDE SEQUENCE [LARGE SCALE GENOMIC DNA]</scope>
    <source>
        <strain evidence="2 3">FH2-B-A1</strain>
    </source>
</reference>
<comment type="caution">
    <text evidence="2">The sequence shown here is derived from an EMBL/GenBank/DDBJ whole genome shotgun (WGS) entry which is preliminary data.</text>
</comment>
<dbReference type="OrthoDB" id="341756at2"/>
<dbReference type="PANTHER" id="PTHR34580:SF3">
    <property type="entry name" value="PROTEIN PAFB"/>
    <property type="match status" value="1"/>
</dbReference>
<dbReference type="InterPro" id="IPR051534">
    <property type="entry name" value="CBASS_pafABC_assoc_protein"/>
</dbReference>
<dbReference type="RefSeq" id="WP_100741985.1">
    <property type="nucleotide sequence ID" value="NZ_NPDW01000001.1"/>
</dbReference>
<name>A0A2N0ALE3_9LEPT</name>
<dbReference type="Pfam" id="PF13280">
    <property type="entry name" value="WYL"/>
    <property type="match status" value="1"/>
</dbReference>
<dbReference type="PROSITE" id="PS52050">
    <property type="entry name" value="WYL"/>
    <property type="match status" value="1"/>
</dbReference>
<dbReference type="EMBL" id="NPDX01000001">
    <property type="protein sequence ID" value="PJZ85100.1"/>
    <property type="molecule type" value="Genomic_DNA"/>
</dbReference>
<gene>
    <name evidence="2" type="ORF">CH364_02190</name>
</gene>
<keyword evidence="3" id="KW-1185">Reference proteome</keyword>
<proteinExistence type="predicted"/>